<dbReference type="PANTHER" id="PTHR11904:SF9">
    <property type="entry name" value="PURINE NUCLEOSIDE PHOSPHORYLASE-RELATED"/>
    <property type="match status" value="1"/>
</dbReference>
<feature type="domain" description="Nucleoside phosphorylase" evidence="7">
    <location>
        <begin position="97"/>
        <end position="320"/>
    </location>
</feature>
<keyword evidence="10" id="KW-1185">Reference proteome</keyword>
<proteinExistence type="inferred from homology"/>
<gene>
    <name evidence="8" type="ORF">BB560_000536</name>
    <name evidence="9" type="ORF">BB560_000538</name>
</gene>
<evidence type="ECO:0000256" key="5">
    <source>
        <dbReference type="ARBA" id="ARBA00022679"/>
    </source>
</evidence>
<evidence type="ECO:0000256" key="6">
    <source>
        <dbReference type="ARBA" id="ARBA00031036"/>
    </source>
</evidence>
<dbReference type="GO" id="GO:0004731">
    <property type="term" value="F:purine-nucleoside phosphorylase activity"/>
    <property type="evidence" value="ECO:0007669"/>
    <property type="project" value="UniProtKB-EC"/>
</dbReference>
<comment type="similarity">
    <text evidence="2">Belongs to the PNP/MTAP phosphorylase family.</text>
</comment>
<evidence type="ECO:0000256" key="3">
    <source>
        <dbReference type="ARBA" id="ARBA00011886"/>
    </source>
</evidence>
<dbReference type="EC" id="2.4.2.1" evidence="3"/>
<dbReference type="SUPFAM" id="SSF53167">
    <property type="entry name" value="Purine and uridine phosphorylases"/>
    <property type="match status" value="1"/>
</dbReference>
<evidence type="ECO:0000313" key="8">
    <source>
        <dbReference type="EMBL" id="PVV04944.1"/>
    </source>
</evidence>
<organism evidence="9 10">
    <name type="scientific">Smittium megazygosporum</name>
    <dbReference type="NCBI Taxonomy" id="133381"/>
    <lineage>
        <taxon>Eukaryota</taxon>
        <taxon>Fungi</taxon>
        <taxon>Fungi incertae sedis</taxon>
        <taxon>Zoopagomycota</taxon>
        <taxon>Kickxellomycotina</taxon>
        <taxon>Harpellomycetes</taxon>
        <taxon>Harpellales</taxon>
        <taxon>Legeriomycetaceae</taxon>
        <taxon>Smittium</taxon>
    </lineage>
</organism>
<dbReference type="Pfam" id="PF01048">
    <property type="entry name" value="PNP_UDP_1"/>
    <property type="match status" value="1"/>
</dbReference>
<keyword evidence="5" id="KW-0808">Transferase</keyword>
<dbReference type="CDD" id="cd09009">
    <property type="entry name" value="PNP-EcPNPII_like"/>
    <property type="match status" value="1"/>
</dbReference>
<reference evidence="9 10" key="1">
    <citation type="journal article" date="2018" name="MBio">
        <title>Comparative Genomics Reveals the Core Gene Toolbox for the Fungus-Insect Symbiosis.</title>
        <authorList>
            <person name="Wang Y."/>
            <person name="Stata M."/>
            <person name="Wang W."/>
            <person name="Stajich J.E."/>
            <person name="White M.M."/>
            <person name="Moncalvo J.M."/>
        </authorList>
    </citation>
    <scope>NUCLEOTIDE SEQUENCE [LARGE SCALE GENOMIC DNA]</scope>
    <source>
        <strain evidence="9 10">SC-DP-2</strain>
    </source>
</reference>
<dbReference type="GO" id="GO:0005737">
    <property type="term" value="C:cytoplasm"/>
    <property type="evidence" value="ECO:0007669"/>
    <property type="project" value="TreeGrafter"/>
</dbReference>
<keyword evidence="4" id="KW-0328">Glycosyltransferase</keyword>
<dbReference type="NCBIfam" id="TIGR01697">
    <property type="entry name" value="PNPH-PUNA-XAPA"/>
    <property type="match status" value="1"/>
</dbReference>
<dbReference type="InterPro" id="IPR035994">
    <property type="entry name" value="Nucleoside_phosphorylase_sf"/>
</dbReference>
<evidence type="ECO:0000256" key="4">
    <source>
        <dbReference type="ARBA" id="ARBA00022676"/>
    </source>
</evidence>
<dbReference type="InterPro" id="IPR011268">
    <property type="entry name" value="Purine_phosphorylase"/>
</dbReference>
<comment type="pathway">
    <text evidence="1">Purine metabolism; purine nucleoside salvage.</text>
</comment>
<dbReference type="PANTHER" id="PTHR11904">
    <property type="entry name" value="METHYLTHIOADENOSINE/PURINE NUCLEOSIDE PHOSPHORYLASE"/>
    <property type="match status" value="1"/>
</dbReference>
<evidence type="ECO:0000313" key="9">
    <source>
        <dbReference type="EMBL" id="PVV04947.1"/>
    </source>
</evidence>
<dbReference type="OrthoDB" id="10261782at2759"/>
<dbReference type="EMBL" id="MBFS01000059">
    <property type="protein sequence ID" value="PVV04947.1"/>
    <property type="molecule type" value="Genomic_DNA"/>
</dbReference>
<dbReference type="GO" id="GO:0009116">
    <property type="term" value="P:nucleoside metabolic process"/>
    <property type="evidence" value="ECO:0007669"/>
    <property type="project" value="InterPro"/>
</dbReference>
<dbReference type="InterPro" id="IPR000845">
    <property type="entry name" value="Nucleoside_phosphorylase_d"/>
</dbReference>
<evidence type="ECO:0000256" key="2">
    <source>
        <dbReference type="ARBA" id="ARBA00006751"/>
    </source>
</evidence>
<evidence type="ECO:0000313" key="10">
    <source>
        <dbReference type="Proteomes" id="UP000245609"/>
    </source>
</evidence>
<dbReference type="Gene3D" id="3.40.50.1580">
    <property type="entry name" value="Nucleoside phosphorylase domain"/>
    <property type="match status" value="1"/>
</dbReference>
<evidence type="ECO:0000259" key="7">
    <source>
        <dbReference type="Pfam" id="PF01048"/>
    </source>
</evidence>
<evidence type="ECO:0000256" key="1">
    <source>
        <dbReference type="ARBA" id="ARBA00005058"/>
    </source>
</evidence>
<name>A0A2T9ZK98_9FUNG</name>
<dbReference type="UniPathway" id="UPA00606"/>
<accession>A0A2T9ZK98</accession>
<comment type="caution">
    <text evidence="9">The sequence shown here is derived from an EMBL/GenBank/DDBJ whole genome shotgun (WGS) entry which is preliminary data.</text>
</comment>
<dbReference type="EMBL" id="MBFS01000059">
    <property type="protein sequence ID" value="PVV04944.1"/>
    <property type="molecule type" value="Genomic_DNA"/>
</dbReference>
<sequence length="382" mass="42330">MTGKKYTPNGRFKTENKLLAGLQILNSVTAGLEEKLQDSVSLEKTKSSVHRILHSLYNLFRSLLFDITLMEVTDYSNACKMAADYVKSKLDQDFVPKIGIVCGSAMQAISDLIKEERKEILFAEIPSFVQNTVMKKSPSKLIFGIIEDTPVVALMNPCKYYEGYSLRDITIPIRVMNLLGVSIIIMTNASASINPEFKIGDIGIITDHISFPSISGLNPLIGPNYSTMGPRVLSLSDAYSFRLSKLAFKLWLESPELNKRKVNLKECTYFYSVGPTFETRAECEAIHTLGGDVLGCSMVPEVQVSRHCNLEVVCITLVTTTAYDYKKVSPKQAALREHSGASPTISDSYNSSDASEIHTNTRIGMSRPADVCTLVRLLIKEL</sequence>
<dbReference type="STRING" id="133381.A0A2T9ZK98"/>
<protein>
    <recommendedName>
        <fullName evidence="3">purine-nucleoside phosphorylase</fullName>
        <ecNumber evidence="3">2.4.2.1</ecNumber>
    </recommendedName>
    <alternativeName>
        <fullName evidence="6">Inosine-guanosine phosphorylase</fullName>
    </alternativeName>
</protein>
<dbReference type="Proteomes" id="UP000245609">
    <property type="component" value="Unassembled WGS sequence"/>
</dbReference>
<dbReference type="AlphaFoldDB" id="A0A2T9ZK98"/>